<protein>
    <recommendedName>
        <fullName evidence="2">Calcineurin-like phosphoesterase domain-containing protein</fullName>
    </recommendedName>
</protein>
<evidence type="ECO:0000313" key="1">
    <source>
        <dbReference type="EMBL" id="GAG84332.1"/>
    </source>
</evidence>
<dbReference type="AlphaFoldDB" id="X1BT62"/>
<comment type="caution">
    <text evidence="1">The sequence shown here is derived from an EMBL/GenBank/DDBJ whole genome shotgun (WGS) entry which is preliminary data.</text>
</comment>
<feature type="non-terminal residue" evidence="1">
    <location>
        <position position="1"/>
    </location>
</feature>
<organism evidence="1">
    <name type="scientific">marine sediment metagenome</name>
    <dbReference type="NCBI Taxonomy" id="412755"/>
    <lineage>
        <taxon>unclassified sequences</taxon>
        <taxon>metagenomes</taxon>
        <taxon>ecological metagenomes</taxon>
    </lineage>
</organism>
<dbReference type="EMBL" id="BART01014058">
    <property type="protein sequence ID" value="GAG84332.1"/>
    <property type="molecule type" value="Genomic_DNA"/>
</dbReference>
<name>X1BT62_9ZZZZ</name>
<evidence type="ECO:0008006" key="2">
    <source>
        <dbReference type="Google" id="ProtNLM"/>
    </source>
</evidence>
<proteinExistence type="predicted"/>
<gene>
    <name evidence="1" type="ORF">S01H4_28328</name>
</gene>
<sequence length="74" mass="8849">GNHEYYNHDLQEIEYKLQNYEYPQNVVYLNQNVYIDHANKVIFYGCCLWSDNNTELPFQTKNNMYKSASTPSTM</sequence>
<reference evidence="1" key="1">
    <citation type="journal article" date="2014" name="Front. Microbiol.">
        <title>High frequency of phylogenetically diverse reductive dehalogenase-homologous genes in deep subseafloor sedimentary metagenomes.</title>
        <authorList>
            <person name="Kawai M."/>
            <person name="Futagami T."/>
            <person name="Toyoda A."/>
            <person name="Takaki Y."/>
            <person name="Nishi S."/>
            <person name="Hori S."/>
            <person name="Arai W."/>
            <person name="Tsubouchi T."/>
            <person name="Morono Y."/>
            <person name="Uchiyama I."/>
            <person name="Ito T."/>
            <person name="Fujiyama A."/>
            <person name="Inagaki F."/>
            <person name="Takami H."/>
        </authorList>
    </citation>
    <scope>NUCLEOTIDE SEQUENCE</scope>
    <source>
        <strain evidence="1">Expedition CK06-06</strain>
    </source>
</reference>
<accession>X1BT62</accession>